<keyword evidence="5" id="KW-1185">Reference proteome</keyword>
<evidence type="ECO:0000313" key="5">
    <source>
        <dbReference type="Proteomes" id="UP001059672"/>
    </source>
</evidence>
<dbReference type="EMBL" id="CP073346">
    <property type="protein sequence ID" value="UTW08663.1"/>
    <property type="molecule type" value="Genomic_DNA"/>
</dbReference>
<gene>
    <name evidence="4" type="ORF">KDW96_04925</name>
</gene>
<reference evidence="4" key="1">
    <citation type="submission" date="2021-04" db="EMBL/GenBank/DDBJ databases">
        <title>Oceanospirillales bacteria with DddD are important DMSP degraders in coastal seawater.</title>
        <authorList>
            <person name="Liu J."/>
        </authorList>
    </citation>
    <scope>NUCLEOTIDE SEQUENCE</scope>
    <source>
        <strain evidence="4">D13-4</strain>
    </source>
</reference>
<dbReference type="InterPro" id="IPR000182">
    <property type="entry name" value="GNAT_dom"/>
</dbReference>
<dbReference type="InterPro" id="IPR016181">
    <property type="entry name" value="Acyl_CoA_acyltransferase"/>
</dbReference>
<evidence type="ECO:0000256" key="2">
    <source>
        <dbReference type="ARBA" id="ARBA00023315"/>
    </source>
</evidence>
<dbReference type="Pfam" id="PF00583">
    <property type="entry name" value="Acetyltransf_1"/>
    <property type="match status" value="1"/>
</dbReference>
<dbReference type="CDD" id="cd04301">
    <property type="entry name" value="NAT_SF"/>
    <property type="match status" value="1"/>
</dbReference>
<dbReference type="Proteomes" id="UP001059672">
    <property type="component" value="Chromosome"/>
</dbReference>
<name>A0ABY5H940_9PSED</name>
<feature type="domain" description="N-acetyltransferase" evidence="3">
    <location>
        <begin position="4"/>
        <end position="190"/>
    </location>
</feature>
<dbReference type="InterPro" id="IPR050680">
    <property type="entry name" value="YpeA/RimI_acetyltransf"/>
</dbReference>
<evidence type="ECO:0000313" key="4">
    <source>
        <dbReference type="EMBL" id="UTW08663.1"/>
    </source>
</evidence>
<dbReference type="PANTHER" id="PTHR43420">
    <property type="entry name" value="ACETYLTRANSFERASE"/>
    <property type="match status" value="1"/>
</dbReference>
<evidence type="ECO:0000259" key="3">
    <source>
        <dbReference type="PROSITE" id="PS51186"/>
    </source>
</evidence>
<protein>
    <submittedName>
        <fullName evidence="4">GNAT family N-acetyltransferase</fullName>
    </submittedName>
</protein>
<dbReference type="SUPFAM" id="SSF55729">
    <property type="entry name" value="Acyl-CoA N-acyltransferases (Nat)"/>
    <property type="match status" value="1"/>
</dbReference>
<dbReference type="RefSeq" id="WP_255839318.1">
    <property type="nucleotide sequence ID" value="NZ_CP073346.1"/>
</dbReference>
<keyword evidence="1" id="KW-0808">Transferase</keyword>
<evidence type="ECO:0000256" key="1">
    <source>
        <dbReference type="ARBA" id="ARBA00022679"/>
    </source>
</evidence>
<keyword evidence="2" id="KW-0012">Acyltransferase</keyword>
<dbReference type="Gene3D" id="3.40.630.30">
    <property type="match status" value="1"/>
</dbReference>
<dbReference type="PROSITE" id="PS51186">
    <property type="entry name" value="GNAT"/>
    <property type="match status" value="1"/>
</dbReference>
<accession>A0ABY5H940</accession>
<organism evidence="4 5">
    <name type="scientific">Pseudomonas benzenivorans</name>
    <dbReference type="NCBI Taxonomy" id="556533"/>
    <lineage>
        <taxon>Bacteria</taxon>
        <taxon>Pseudomonadati</taxon>
        <taxon>Pseudomonadota</taxon>
        <taxon>Gammaproteobacteria</taxon>
        <taxon>Pseudomonadales</taxon>
        <taxon>Pseudomonadaceae</taxon>
        <taxon>Pseudomonas</taxon>
    </lineage>
</organism>
<sequence length="190" mass="21458">MPQPRFRPARREDCAAIAALFRISSDGIADYIWTQLAQPGEDILAVGRRRYEREDSAFSYRNCTLVEDEGGIIGMLVAFPMHSEPTGEQNDPVLAPYSTLEVDRSYYISGMALLPEHRGRGIGARLLQLAEEQAREQGYKALSLIVFEQNSGAKRLYERYGYREVKRATVYPHPLIRYTGDAVLMLKALA</sequence>
<proteinExistence type="predicted"/>